<evidence type="ECO:0000313" key="3">
    <source>
        <dbReference type="Proteomes" id="UP000499080"/>
    </source>
</evidence>
<gene>
    <name evidence="2" type="ORF">AVEN_132166_1</name>
</gene>
<evidence type="ECO:0000256" key="1">
    <source>
        <dbReference type="SAM" id="MobiDB-lite"/>
    </source>
</evidence>
<comment type="caution">
    <text evidence="2">The sequence shown here is derived from an EMBL/GenBank/DDBJ whole genome shotgun (WGS) entry which is preliminary data.</text>
</comment>
<evidence type="ECO:0000313" key="2">
    <source>
        <dbReference type="EMBL" id="GBN31762.1"/>
    </source>
</evidence>
<feature type="region of interest" description="Disordered" evidence="1">
    <location>
        <begin position="31"/>
        <end position="56"/>
    </location>
</feature>
<accession>A0A4Y2MYW6</accession>
<sequence length="87" mass="9404">PMSPIQLSDHSALIDGLFDLTSMSQACTLFPDSSSGDRPLLRPSLSHTESPGPTHCRDLMKDASYFRIQHPRMSSGPHSAKAAGQQP</sequence>
<dbReference type="AlphaFoldDB" id="A0A4Y2MYW6"/>
<feature type="non-terminal residue" evidence="2">
    <location>
        <position position="1"/>
    </location>
</feature>
<organism evidence="2 3">
    <name type="scientific">Araneus ventricosus</name>
    <name type="common">Orbweaver spider</name>
    <name type="synonym">Epeira ventricosa</name>
    <dbReference type="NCBI Taxonomy" id="182803"/>
    <lineage>
        <taxon>Eukaryota</taxon>
        <taxon>Metazoa</taxon>
        <taxon>Ecdysozoa</taxon>
        <taxon>Arthropoda</taxon>
        <taxon>Chelicerata</taxon>
        <taxon>Arachnida</taxon>
        <taxon>Araneae</taxon>
        <taxon>Araneomorphae</taxon>
        <taxon>Entelegynae</taxon>
        <taxon>Araneoidea</taxon>
        <taxon>Araneidae</taxon>
        <taxon>Araneus</taxon>
    </lineage>
</organism>
<protein>
    <submittedName>
        <fullName evidence="2">Uncharacterized protein</fullName>
    </submittedName>
</protein>
<name>A0A4Y2MYW6_ARAVE</name>
<reference evidence="2 3" key="1">
    <citation type="journal article" date="2019" name="Sci. Rep.">
        <title>Orb-weaving spider Araneus ventricosus genome elucidates the spidroin gene catalogue.</title>
        <authorList>
            <person name="Kono N."/>
            <person name="Nakamura H."/>
            <person name="Ohtoshi R."/>
            <person name="Moran D.A.P."/>
            <person name="Shinohara A."/>
            <person name="Yoshida Y."/>
            <person name="Fujiwara M."/>
            <person name="Mori M."/>
            <person name="Tomita M."/>
            <person name="Arakawa K."/>
        </authorList>
    </citation>
    <scope>NUCLEOTIDE SEQUENCE [LARGE SCALE GENOMIC DNA]</scope>
</reference>
<proteinExistence type="predicted"/>
<dbReference type="Proteomes" id="UP000499080">
    <property type="component" value="Unassembled WGS sequence"/>
</dbReference>
<dbReference type="EMBL" id="BGPR01008131">
    <property type="protein sequence ID" value="GBN31762.1"/>
    <property type="molecule type" value="Genomic_DNA"/>
</dbReference>
<keyword evidence="3" id="KW-1185">Reference proteome</keyword>